<reference evidence="2 3" key="1">
    <citation type="journal article" date="2015" name="Genome Biol.">
        <title>Comparative genomics of Steinernema reveals deeply conserved gene regulatory networks.</title>
        <authorList>
            <person name="Dillman A.R."/>
            <person name="Macchietto M."/>
            <person name="Porter C.F."/>
            <person name="Rogers A."/>
            <person name="Williams B."/>
            <person name="Antoshechkin I."/>
            <person name="Lee M.M."/>
            <person name="Goodwin Z."/>
            <person name="Lu X."/>
            <person name="Lewis E.E."/>
            <person name="Goodrich-Blair H."/>
            <person name="Stock S.P."/>
            <person name="Adams B.J."/>
            <person name="Sternberg P.W."/>
            <person name="Mortazavi A."/>
        </authorList>
    </citation>
    <scope>NUCLEOTIDE SEQUENCE [LARGE SCALE GENOMIC DNA]</scope>
    <source>
        <strain evidence="2 3">ALL</strain>
    </source>
</reference>
<gene>
    <name evidence="2" type="ORF">L596_022056</name>
</gene>
<name>A0A4U5MKL1_STECR</name>
<evidence type="ECO:0000256" key="1">
    <source>
        <dbReference type="SAM" id="MobiDB-lite"/>
    </source>
</evidence>
<reference evidence="2 3" key="2">
    <citation type="journal article" date="2019" name="G3 (Bethesda)">
        <title>Hybrid Assembly of the Genome of the Entomopathogenic Nematode Steinernema carpocapsae Identifies the X-Chromosome.</title>
        <authorList>
            <person name="Serra L."/>
            <person name="Macchietto M."/>
            <person name="Macias-Munoz A."/>
            <person name="McGill C.J."/>
            <person name="Rodriguez I.M."/>
            <person name="Rodriguez B."/>
            <person name="Murad R."/>
            <person name="Mortazavi A."/>
        </authorList>
    </citation>
    <scope>NUCLEOTIDE SEQUENCE [LARGE SCALE GENOMIC DNA]</scope>
    <source>
        <strain evidence="2 3">ALL</strain>
    </source>
</reference>
<accession>A0A4U5MKL1</accession>
<evidence type="ECO:0000313" key="2">
    <source>
        <dbReference type="EMBL" id="TKR69976.1"/>
    </source>
</evidence>
<keyword evidence="3" id="KW-1185">Reference proteome</keyword>
<feature type="compositionally biased region" description="Basic and acidic residues" evidence="1">
    <location>
        <begin position="1"/>
        <end position="13"/>
    </location>
</feature>
<feature type="region of interest" description="Disordered" evidence="1">
    <location>
        <begin position="1"/>
        <end position="20"/>
    </location>
</feature>
<sequence>MRKEGWHKCDSRRGTQLGEENARTTAQATAFLGGARMTSERCGKTHGSRLCAGERVFLGFGSILDLKRGSETLQIDCETFHSLLLWGLPFSDFGWAQIGRKRRNSSQSRLIGRSETFEIARETLPTIEERMGNVADSLKNVSYEP</sequence>
<proteinExistence type="predicted"/>
<protein>
    <submittedName>
        <fullName evidence="2">Uncharacterized protein</fullName>
    </submittedName>
</protein>
<comment type="caution">
    <text evidence="2">The sequence shown here is derived from an EMBL/GenBank/DDBJ whole genome shotgun (WGS) entry which is preliminary data.</text>
</comment>
<dbReference type="AlphaFoldDB" id="A0A4U5MKL1"/>
<dbReference type="Proteomes" id="UP000298663">
    <property type="component" value="Unassembled WGS sequence"/>
</dbReference>
<organism evidence="2 3">
    <name type="scientific">Steinernema carpocapsae</name>
    <name type="common">Entomopathogenic nematode</name>
    <dbReference type="NCBI Taxonomy" id="34508"/>
    <lineage>
        <taxon>Eukaryota</taxon>
        <taxon>Metazoa</taxon>
        <taxon>Ecdysozoa</taxon>
        <taxon>Nematoda</taxon>
        <taxon>Chromadorea</taxon>
        <taxon>Rhabditida</taxon>
        <taxon>Tylenchina</taxon>
        <taxon>Panagrolaimomorpha</taxon>
        <taxon>Strongyloidoidea</taxon>
        <taxon>Steinernematidae</taxon>
        <taxon>Steinernema</taxon>
    </lineage>
</organism>
<dbReference type="EMBL" id="AZBU02000007">
    <property type="protein sequence ID" value="TKR69976.1"/>
    <property type="molecule type" value="Genomic_DNA"/>
</dbReference>
<evidence type="ECO:0000313" key="3">
    <source>
        <dbReference type="Proteomes" id="UP000298663"/>
    </source>
</evidence>